<dbReference type="Pfam" id="PF05493">
    <property type="entry name" value="ATP_synt_H"/>
    <property type="match status" value="1"/>
</dbReference>
<evidence type="ECO:0008006" key="12">
    <source>
        <dbReference type="Google" id="ProtNLM"/>
    </source>
</evidence>
<dbReference type="STRING" id="1330021.A0A367L955"/>
<dbReference type="PANTHER" id="PTHR12263">
    <property type="entry name" value="VACUOLAR ATP SYNTHASE SUBUNIT H"/>
    <property type="match status" value="1"/>
</dbReference>
<evidence type="ECO:0000313" key="11">
    <source>
        <dbReference type="Proteomes" id="UP000253664"/>
    </source>
</evidence>
<comment type="caution">
    <text evidence="10">The sequence shown here is derived from an EMBL/GenBank/DDBJ whole genome shotgun (WGS) entry which is preliminary data.</text>
</comment>
<reference evidence="10 11" key="1">
    <citation type="journal article" date="2015" name="BMC Genomics">
        <title>Insights from the genome of Ophiocordyceps polyrhachis-furcata to pathogenicity and host specificity in insect fungi.</title>
        <authorList>
            <person name="Wichadakul D."/>
            <person name="Kobmoo N."/>
            <person name="Ingsriswang S."/>
            <person name="Tangphatsornruang S."/>
            <person name="Chantasingh D."/>
            <person name="Luangsa-ard J.J."/>
            <person name="Eurwilaichitr L."/>
        </authorList>
    </citation>
    <scope>NUCLEOTIDE SEQUENCE [LARGE SCALE GENOMIC DNA]</scope>
    <source>
        <strain evidence="10 11">BCC 54312</strain>
    </source>
</reference>
<protein>
    <recommendedName>
        <fullName evidence="12">V-type proton ATPase subunit e</fullName>
    </recommendedName>
</protein>
<dbReference type="Proteomes" id="UP000253664">
    <property type="component" value="Unassembled WGS sequence"/>
</dbReference>
<comment type="subcellular location">
    <subcellularLocation>
        <location evidence="1">Endomembrane system</location>
        <topology evidence="1">Multi-pass membrane protein</topology>
    </subcellularLocation>
</comment>
<dbReference type="OrthoDB" id="1508846at2759"/>
<evidence type="ECO:0000313" key="10">
    <source>
        <dbReference type="EMBL" id="RCI10961.1"/>
    </source>
</evidence>
<feature type="transmembrane region" description="Helical" evidence="9">
    <location>
        <begin position="12"/>
        <end position="37"/>
    </location>
</feature>
<keyword evidence="8 9" id="KW-0472">Membrane</keyword>
<dbReference type="GO" id="GO:0012505">
    <property type="term" value="C:endomembrane system"/>
    <property type="evidence" value="ECO:0007669"/>
    <property type="project" value="UniProtKB-SubCell"/>
</dbReference>
<dbReference type="GO" id="GO:0000220">
    <property type="term" value="C:vacuolar proton-transporting V-type ATPase, V0 domain"/>
    <property type="evidence" value="ECO:0007669"/>
    <property type="project" value="TreeGrafter"/>
</dbReference>
<evidence type="ECO:0000256" key="7">
    <source>
        <dbReference type="ARBA" id="ARBA00023065"/>
    </source>
</evidence>
<evidence type="ECO:0000256" key="8">
    <source>
        <dbReference type="ARBA" id="ARBA00023136"/>
    </source>
</evidence>
<evidence type="ECO:0000256" key="4">
    <source>
        <dbReference type="ARBA" id="ARBA00022692"/>
    </source>
</evidence>
<dbReference type="EMBL" id="LKCN02000011">
    <property type="protein sequence ID" value="RCI10961.1"/>
    <property type="molecule type" value="Genomic_DNA"/>
</dbReference>
<organism evidence="10 11">
    <name type="scientific">Ophiocordyceps polyrhachis-furcata BCC 54312</name>
    <dbReference type="NCBI Taxonomy" id="1330021"/>
    <lineage>
        <taxon>Eukaryota</taxon>
        <taxon>Fungi</taxon>
        <taxon>Dikarya</taxon>
        <taxon>Ascomycota</taxon>
        <taxon>Pezizomycotina</taxon>
        <taxon>Sordariomycetes</taxon>
        <taxon>Hypocreomycetidae</taxon>
        <taxon>Hypocreales</taxon>
        <taxon>Ophiocordycipitaceae</taxon>
        <taxon>Ophiocordyceps</taxon>
    </lineage>
</organism>
<comment type="similarity">
    <text evidence="2">Belongs to the V-ATPase e1/e2 subunit family.</text>
</comment>
<keyword evidence="11" id="KW-1185">Reference proteome</keyword>
<keyword evidence="7" id="KW-0406">Ion transport</keyword>
<dbReference type="GO" id="GO:0007035">
    <property type="term" value="P:vacuolar acidification"/>
    <property type="evidence" value="ECO:0007669"/>
    <property type="project" value="TreeGrafter"/>
</dbReference>
<evidence type="ECO:0000256" key="2">
    <source>
        <dbReference type="ARBA" id="ARBA00008328"/>
    </source>
</evidence>
<gene>
    <name evidence="10" type="ORF">L249_5373</name>
</gene>
<sequence length="87" mass="9618">MAQGSRSILTTLTLLSFSIVVGLIVIAALCAASWLFAPKGVNQVLWRSSLILSIVSCYIMWAVTFLAQLNPLIVPKRSDLREHFLEN</sequence>
<keyword evidence="6 9" id="KW-1133">Transmembrane helix</keyword>
<feature type="transmembrane region" description="Helical" evidence="9">
    <location>
        <begin position="49"/>
        <end position="67"/>
    </location>
</feature>
<keyword evidence="5" id="KW-0375">Hydrogen ion transport</keyword>
<evidence type="ECO:0000256" key="3">
    <source>
        <dbReference type="ARBA" id="ARBA00022448"/>
    </source>
</evidence>
<keyword evidence="4 9" id="KW-0812">Transmembrane</keyword>
<evidence type="ECO:0000256" key="9">
    <source>
        <dbReference type="SAM" id="Phobius"/>
    </source>
</evidence>
<dbReference type="AlphaFoldDB" id="A0A367L955"/>
<dbReference type="InterPro" id="IPR008389">
    <property type="entry name" value="ATPase_V0-cplx_e1/e2_su"/>
</dbReference>
<name>A0A367L955_9HYPO</name>
<evidence type="ECO:0000256" key="6">
    <source>
        <dbReference type="ARBA" id="ARBA00022989"/>
    </source>
</evidence>
<accession>A0A367L955</accession>
<dbReference type="PANTHER" id="PTHR12263:SF0">
    <property type="entry name" value="V-TYPE PROTON ATPASE SUBUNIT"/>
    <property type="match status" value="1"/>
</dbReference>
<evidence type="ECO:0000256" key="1">
    <source>
        <dbReference type="ARBA" id="ARBA00004127"/>
    </source>
</evidence>
<keyword evidence="3" id="KW-0813">Transport</keyword>
<dbReference type="GO" id="GO:0046961">
    <property type="term" value="F:proton-transporting ATPase activity, rotational mechanism"/>
    <property type="evidence" value="ECO:0007669"/>
    <property type="project" value="InterPro"/>
</dbReference>
<proteinExistence type="inferred from homology"/>
<evidence type="ECO:0000256" key="5">
    <source>
        <dbReference type="ARBA" id="ARBA00022781"/>
    </source>
</evidence>